<sequence>MSAVTVIQNNFNGGELSPLMGARTDQVRYGNGCKKLHNMMVLPHGPASRRPGFQFLGKCRDGGTRVRLVPFTFNADQAYVLEFGNKYMRVWKDGGLVTNLTGRPIEIGTPWTSDIVDSLSVCQSADVLFVASASCPPYKVCRTGHALWHLERVVLGSRMKPPTDLEVTKKGTASREYSYVVTAIDPFTREESEPSVAITLQGPETISVESSITLTWESEHNDAIYAVYKCWNESGKFGFVGQAKSRKWVDRGASPDFSEGFPIYRTMFQRADEYPSSVQFYQQRLCFAATNNQPQTIWMSQSGSYNNFNISDPLRDDDSVAATIAAERVNKIEWMVPGRQLIVGTAGSEWSLSGGENKAVTPSSIKFERQSVIGAAPLAPLVVGENILFLQQGGKVIRELQYSLQKDGYMGTELSILSEHLLKDNPVVSWAYQQEPYSVVWCVLSDGSLAAFTYEREHDVIGWHKHSSEGHFESVCCIHGDRGDELWCVVTRVVNGKNCRYVERLAPYGVNGIEEQFFVDSGVSYHGEKAETFSGLEHLEGESIQALADGFVIPPQVVSEGSITLSHAASVVHIGLPYTSELIPMEQEVILQSGSSRGRTRRVSRVSLHVHETAGLQVGVGSTAPQPVPLREDAGLDLAPALFSGETVVEVNGGYEIQSNVVFRQCEPLPATLLSYSMQVEMGER</sequence>
<comment type="caution">
    <text evidence="1">The sequence shown here is derived from an EMBL/GenBank/DDBJ whole genome shotgun (WGS) entry which is preliminary data.</text>
</comment>
<accession>A0A8G2F8P7</accession>
<name>A0A8G2F8P7_9BACT</name>
<dbReference type="Proteomes" id="UP000184001">
    <property type="component" value="Unassembled WGS sequence"/>
</dbReference>
<organism evidence="1 2">
    <name type="scientific">Halodesulfovibrio aestuarii</name>
    <dbReference type="NCBI Taxonomy" id="126333"/>
    <lineage>
        <taxon>Bacteria</taxon>
        <taxon>Pseudomonadati</taxon>
        <taxon>Thermodesulfobacteriota</taxon>
        <taxon>Desulfovibrionia</taxon>
        <taxon>Desulfovibrionales</taxon>
        <taxon>Desulfovibrionaceae</taxon>
        <taxon>Halodesulfovibrio</taxon>
    </lineage>
</organism>
<protein>
    <submittedName>
        <fullName evidence="1">Uncharacterized protein</fullName>
    </submittedName>
</protein>
<reference evidence="1 2" key="1">
    <citation type="submission" date="2016-11" db="EMBL/GenBank/DDBJ databases">
        <authorList>
            <person name="Varghese N."/>
            <person name="Submissions S."/>
        </authorList>
    </citation>
    <scope>NUCLEOTIDE SEQUENCE [LARGE SCALE GENOMIC DNA]</scope>
    <source>
        <strain evidence="1 2">DSM 17919</strain>
    </source>
</reference>
<dbReference type="RefSeq" id="WP_019999850.1">
    <property type="nucleotide sequence ID" value="NZ_CP192219.1"/>
</dbReference>
<gene>
    <name evidence="1" type="ORF">SAMN05660830_02618</name>
</gene>
<dbReference type="EMBL" id="FQZR01000006">
    <property type="protein sequence ID" value="SHJ50507.1"/>
    <property type="molecule type" value="Genomic_DNA"/>
</dbReference>
<evidence type="ECO:0000313" key="2">
    <source>
        <dbReference type="Proteomes" id="UP000184001"/>
    </source>
</evidence>
<evidence type="ECO:0000313" key="1">
    <source>
        <dbReference type="EMBL" id="SHJ50507.1"/>
    </source>
</evidence>
<dbReference type="AlphaFoldDB" id="A0A8G2F8P7"/>
<proteinExistence type="predicted"/>